<keyword evidence="8" id="KW-0732">Signal</keyword>
<keyword evidence="11" id="KW-0862">Zinc</keyword>
<keyword evidence="9" id="KW-0863">Zinc-finger</keyword>
<name>A0A218XW47_PUNGR</name>
<evidence type="ECO:0000313" key="17">
    <source>
        <dbReference type="Proteomes" id="UP000197138"/>
    </source>
</evidence>
<dbReference type="GO" id="GO:0016020">
    <property type="term" value="C:membrane"/>
    <property type="evidence" value="ECO:0007669"/>
    <property type="project" value="UniProtKB-SubCell"/>
</dbReference>
<comment type="pathway">
    <text evidence="3">Protein modification; protein ubiquitination.</text>
</comment>
<feature type="domain" description="Wall-associated receptor kinase galacturonan-binding" evidence="15">
    <location>
        <begin position="26"/>
        <end position="69"/>
    </location>
</feature>
<dbReference type="GO" id="GO:0061630">
    <property type="term" value="F:ubiquitin protein ligase activity"/>
    <property type="evidence" value="ECO:0007669"/>
    <property type="project" value="UniProtKB-EC"/>
</dbReference>
<keyword evidence="12" id="KW-1133">Transmembrane helix</keyword>
<evidence type="ECO:0000256" key="9">
    <source>
        <dbReference type="ARBA" id="ARBA00022771"/>
    </source>
</evidence>
<keyword evidence="7" id="KW-0479">Metal-binding</keyword>
<comment type="catalytic activity">
    <reaction evidence="1">
        <text>S-ubiquitinyl-[E2 ubiquitin-conjugating enzyme]-L-cysteine + [acceptor protein]-L-lysine = [E2 ubiquitin-conjugating enzyme]-L-cysteine + N(6)-ubiquitinyl-[acceptor protein]-L-lysine.</text>
        <dbReference type="EC" id="2.3.2.27"/>
    </reaction>
</comment>
<dbReference type="EC" id="2.3.2.27" evidence="4"/>
<keyword evidence="10" id="KW-0833">Ubl conjugation pathway</keyword>
<comment type="similarity">
    <text evidence="14">Belongs to the RING-type zinc finger family. ATL subfamily.</text>
</comment>
<dbReference type="Proteomes" id="UP000197138">
    <property type="component" value="Unassembled WGS sequence"/>
</dbReference>
<evidence type="ECO:0000256" key="12">
    <source>
        <dbReference type="ARBA" id="ARBA00022989"/>
    </source>
</evidence>
<dbReference type="EMBL" id="MTKT01000688">
    <property type="protein sequence ID" value="OWM89050.1"/>
    <property type="molecule type" value="Genomic_DNA"/>
</dbReference>
<evidence type="ECO:0000256" key="1">
    <source>
        <dbReference type="ARBA" id="ARBA00000900"/>
    </source>
</evidence>
<proteinExistence type="inferred from homology"/>
<dbReference type="InterPro" id="IPR011990">
    <property type="entry name" value="TPR-like_helical_dom_sf"/>
</dbReference>
<gene>
    <name evidence="16" type="ORF">CDL15_Pgr023896</name>
</gene>
<dbReference type="GO" id="GO:0030247">
    <property type="term" value="F:polysaccharide binding"/>
    <property type="evidence" value="ECO:0007669"/>
    <property type="project" value="InterPro"/>
</dbReference>
<organism evidence="16 17">
    <name type="scientific">Punica granatum</name>
    <name type="common">Pomegranate</name>
    <dbReference type="NCBI Taxonomy" id="22663"/>
    <lineage>
        <taxon>Eukaryota</taxon>
        <taxon>Viridiplantae</taxon>
        <taxon>Streptophyta</taxon>
        <taxon>Embryophyta</taxon>
        <taxon>Tracheophyta</taxon>
        <taxon>Spermatophyta</taxon>
        <taxon>Magnoliopsida</taxon>
        <taxon>eudicotyledons</taxon>
        <taxon>Gunneridae</taxon>
        <taxon>Pentapetalae</taxon>
        <taxon>rosids</taxon>
        <taxon>malvids</taxon>
        <taxon>Myrtales</taxon>
        <taxon>Lythraceae</taxon>
        <taxon>Punica</taxon>
    </lineage>
</organism>
<protein>
    <recommendedName>
        <fullName evidence="4">RING-type E3 ubiquitin transferase</fullName>
        <ecNumber evidence="4">2.3.2.27</ecNumber>
    </recommendedName>
</protein>
<dbReference type="SUPFAM" id="SSF48452">
    <property type="entry name" value="TPR-like"/>
    <property type="match status" value="1"/>
</dbReference>
<evidence type="ECO:0000256" key="7">
    <source>
        <dbReference type="ARBA" id="ARBA00022723"/>
    </source>
</evidence>
<dbReference type="InterPro" id="IPR046948">
    <property type="entry name" value="ATL20-22-like"/>
</dbReference>
<evidence type="ECO:0000259" key="15">
    <source>
        <dbReference type="Pfam" id="PF13947"/>
    </source>
</evidence>
<reference evidence="17" key="1">
    <citation type="journal article" date="2017" name="Plant J.">
        <title>The pomegranate (Punica granatum L.) genome and the genomics of punicalagin biosynthesis.</title>
        <authorList>
            <person name="Qin G."/>
            <person name="Xu C."/>
            <person name="Ming R."/>
            <person name="Tang H."/>
            <person name="Guyot R."/>
            <person name="Kramer E.M."/>
            <person name="Hu Y."/>
            <person name="Yi X."/>
            <person name="Qi Y."/>
            <person name="Xu X."/>
            <person name="Gao Z."/>
            <person name="Pan H."/>
            <person name="Jian J."/>
            <person name="Tian Y."/>
            <person name="Yue Z."/>
            <person name="Xu Y."/>
        </authorList>
    </citation>
    <scope>NUCLEOTIDE SEQUENCE [LARGE SCALE GENOMIC DNA]</scope>
    <source>
        <strain evidence="17">cv. Dabenzi</strain>
    </source>
</reference>
<keyword evidence="5" id="KW-0808">Transferase</keyword>
<dbReference type="AlphaFoldDB" id="A0A218XW47"/>
<accession>A0A218XW47</accession>
<evidence type="ECO:0000256" key="5">
    <source>
        <dbReference type="ARBA" id="ARBA00022679"/>
    </source>
</evidence>
<dbReference type="InterPro" id="IPR025287">
    <property type="entry name" value="WAK_GUB"/>
</dbReference>
<evidence type="ECO:0000256" key="6">
    <source>
        <dbReference type="ARBA" id="ARBA00022692"/>
    </source>
</evidence>
<evidence type="ECO:0000256" key="3">
    <source>
        <dbReference type="ARBA" id="ARBA00004906"/>
    </source>
</evidence>
<evidence type="ECO:0000256" key="10">
    <source>
        <dbReference type="ARBA" id="ARBA00022786"/>
    </source>
</evidence>
<evidence type="ECO:0000313" key="16">
    <source>
        <dbReference type="EMBL" id="OWM89050.1"/>
    </source>
</evidence>
<evidence type="ECO:0000256" key="4">
    <source>
        <dbReference type="ARBA" id="ARBA00012483"/>
    </source>
</evidence>
<dbReference type="Gene3D" id="1.25.40.10">
    <property type="entry name" value="Tetratricopeptide repeat domain"/>
    <property type="match status" value="1"/>
</dbReference>
<keyword evidence="6" id="KW-0812">Transmembrane</keyword>
<sequence length="397" mass="44487">MLWSRGLEVEGLRLWSRARRRLGQGPLCGYPGFGLACNNQSQTLLNLPCSGDFSVQHIDYQAQTVWLNDPDGCLPGRLLNFSLSGSPLREAHAPRSFTFLNCSSSPTGAISPPVRPVPCLEGQNYTLVYALTSRIHNWSYMGGCEELATVMVPVPLEFDSDLGEGVLLTWDTPNCKSCLARRGVCGRKSRSNLEIGRTNVKSQGSFRDQFYRKFRDSLHDKDILAIDYQMLDGVLQQRKGKQLIHKAVDVVQMFHSPPFLSILVLIDRITIMYFALLQELEGSGRCEFNNYNVAENLKSQGDKAMGSNGTSDAIQLYTCALALRGDSSTYYADSFHSLDPLIQSWFICIMKTLNGAAAFTEIGEYKEAFEDCLAAIHFDPKYWNNKLIVIKQINRLH</sequence>
<evidence type="ECO:0000256" key="11">
    <source>
        <dbReference type="ARBA" id="ARBA00022833"/>
    </source>
</evidence>
<dbReference type="PANTHER" id="PTHR46279:SF31">
    <property type="entry name" value="RING-H2 FINGER PROTEIN ATL20-LIKE ISOFORM X1"/>
    <property type="match status" value="1"/>
</dbReference>
<evidence type="ECO:0000256" key="2">
    <source>
        <dbReference type="ARBA" id="ARBA00004167"/>
    </source>
</evidence>
<evidence type="ECO:0000256" key="13">
    <source>
        <dbReference type="ARBA" id="ARBA00023136"/>
    </source>
</evidence>
<dbReference type="PANTHER" id="PTHR46279">
    <property type="entry name" value="RING/U-BOX SUPERFAMILY PROTEIN"/>
    <property type="match status" value="1"/>
</dbReference>
<evidence type="ECO:0000256" key="14">
    <source>
        <dbReference type="ARBA" id="ARBA00024209"/>
    </source>
</evidence>
<comment type="subcellular location">
    <subcellularLocation>
        <location evidence="2">Membrane</location>
        <topology evidence="2">Single-pass membrane protein</topology>
    </subcellularLocation>
</comment>
<keyword evidence="13" id="KW-0472">Membrane</keyword>
<comment type="caution">
    <text evidence="16">The sequence shown here is derived from an EMBL/GenBank/DDBJ whole genome shotgun (WGS) entry which is preliminary data.</text>
</comment>
<dbReference type="Pfam" id="PF13947">
    <property type="entry name" value="GUB_WAK_bind"/>
    <property type="match status" value="1"/>
</dbReference>
<evidence type="ECO:0000256" key="8">
    <source>
        <dbReference type="ARBA" id="ARBA00022729"/>
    </source>
</evidence>
<dbReference type="GO" id="GO:0008270">
    <property type="term" value="F:zinc ion binding"/>
    <property type="evidence" value="ECO:0007669"/>
    <property type="project" value="UniProtKB-KW"/>
</dbReference>